<evidence type="ECO:0000313" key="2">
    <source>
        <dbReference type="EMBL" id="OUZ13608.1"/>
    </source>
</evidence>
<keyword evidence="1" id="KW-0812">Transmembrane</keyword>
<evidence type="ECO:0000313" key="4">
    <source>
        <dbReference type="EMBL" id="OUZ19573.1"/>
    </source>
</evidence>
<dbReference type="RefSeq" id="WP_047334613.1">
    <property type="nucleotide sequence ID" value="NZ_CP010060.1"/>
</dbReference>
<feature type="transmembrane region" description="Helical" evidence="1">
    <location>
        <begin position="7"/>
        <end position="28"/>
    </location>
</feature>
<reference evidence="4 5" key="1">
    <citation type="submission" date="2017-05" db="EMBL/GenBank/DDBJ databases">
        <title>The Genome Sequence of Enterococcus faecium 2D5_DIV0622.</title>
        <authorList>
            <consortium name="The Broad Institute Genomics Platform"/>
            <consortium name="The Broad Institute Genomic Center for Infectious Diseases"/>
            <person name="Earl A."/>
            <person name="Manson A."/>
            <person name="Schwartman J."/>
            <person name="Gilmore M."/>
            <person name="Abouelleil A."/>
            <person name="Cao P."/>
            <person name="Chapman S."/>
            <person name="Cusick C."/>
            <person name="Shea T."/>
            <person name="Young S."/>
            <person name="Neafsey D."/>
            <person name="Nusbaum C."/>
            <person name="Birren B."/>
        </authorList>
    </citation>
    <scope>NUCLEOTIDE SEQUENCE [LARGE SCALE GENOMIC DNA]</scope>
    <source>
        <strain evidence="4 5">2D5_DIV0622</strain>
    </source>
</reference>
<sequence length="75" mass="8279">MDQMEKILTFIAAAFGAGNAIMILVNFYRLRTAQRSNNPNEIDDVIQALIWNIGFILASAGIVTYATGLLNKITF</sequence>
<comment type="caution">
    <text evidence="4">The sequence shown here is derived from an EMBL/GenBank/DDBJ whole genome shotgun (WGS) entry which is preliminary data.</text>
</comment>
<dbReference type="EMBL" id="NIBL01000001">
    <property type="protein sequence ID" value="OUZ19573.1"/>
    <property type="molecule type" value="Genomic_DNA"/>
</dbReference>
<keyword evidence="1" id="KW-1133">Transmembrane helix</keyword>
<evidence type="ECO:0000256" key="1">
    <source>
        <dbReference type="SAM" id="Phobius"/>
    </source>
</evidence>
<proteinExistence type="predicted"/>
<organism evidence="4 5">
    <name type="scientific">Enterococcus cecorum</name>
    <dbReference type="NCBI Taxonomy" id="44008"/>
    <lineage>
        <taxon>Bacteria</taxon>
        <taxon>Bacillati</taxon>
        <taxon>Bacillota</taxon>
        <taxon>Bacilli</taxon>
        <taxon>Lactobacillales</taxon>
        <taxon>Enterococcaceae</taxon>
        <taxon>Enterococcus</taxon>
    </lineage>
</organism>
<dbReference type="EMBL" id="NIBL01000006">
    <property type="protein sequence ID" value="OUZ13608.1"/>
    <property type="molecule type" value="Genomic_DNA"/>
</dbReference>
<evidence type="ECO:0000313" key="3">
    <source>
        <dbReference type="EMBL" id="OUZ14648.1"/>
    </source>
</evidence>
<feature type="transmembrane region" description="Helical" evidence="1">
    <location>
        <begin position="48"/>
        <end position="70"/>
    </location>
</feature>
<dbReference type="EMBL" id="NIBL01000003">
    <property type="protein sequence ID" value="OUZ14648.1"/>
    <property type="molecule type" value="Genomic_DNA"/>
</dbReference>
<name>A0A200I3A7_9ENTE</name>
<dbReference type="Proteomes" id="UP000196503">
    <property type="component" value="Unassembled WGS sequence"/>
</dbReference>
<keyword evidence="1" id="KW-0472">Membrane</keyword>
<protein>
    <submittedName>
        <fullName evidence="4">Uncharacterized protein</fullName>
    </submittedName>
</protein>
<evidence type="ECO:0000313" key="5">
    <source>
        <dbReference type="Proteomes" id="UP000196503"/>
    </source>
</evidence>
<gene>
    <name evidence="4" type="ORF">A5869_001227</name>
    <name evidence="3" type="ORF">A5869_001746</name>
    <name evidence="2" type="ORF">A5869_002354</name>
</gene>
<accession>A0A200I3A7</accession>
<dbReference type="AlphaFoldDB" id="A0A200I3A7"/>